<evidence type="ECO:0000313" key="3">
    <source>
        <dbReference type="EMBL" id="TNC43212.1"/>
    </source>
</evidence>
<dbReference type="SUPFAM" id="SSF54909">
    <property type="entry name" value="Dimeric alpha+beta barrel"/>
    <property type="match status" value="1"/>
</dbReference>
<dbReference type="RefSeq" id="WP_139086595.1">
    <property type="nucleotide sequence ID" value="NZ_VDFR01000082.1"/>
</dbReference>
<gene>
    <name evidence="3" type="ORF">FHE65_18735</name>
    <name evidence="2" type="ORF">FHE65_28775</name>
</gene>
<dbReference type="AlphaFoldDB" id="A0A5C4MCI8"/>
<keyword evidence="2" id="KW-0503">Monooxygenase</keyword>
<dbReference type="InterPro" id="IPR011008">
    <property type="entry name" value="Dimeric_a/b-barrel"/>
</dbReference>
<evidence type="ECO:0000313" key="4">
    <source>
        <dbReference type="Proteomes" id="UP000306740"/>
    </source>
</evidence>
<protein>
    <submittedName>
        <fullName evidence="2">Antibiotic biosynthesis monooxygenase</fullName>
    </submittedName>
</protein>
<feature type="domain" description="ABM" evidence="1">
    <location>
        <begin position="2"/>
        <end position="73"/>
    </location>
</feature>
<dbReference type="InterPro" id="IPR007138">
    <property type="entry name" value="ABM_dom"/>
</dbReference>
<dbReference type="EMBL" id="VDFR01000169">
    <property type="protein sequence ID" value="TNC33487.1"/>
    <property type="molecule type" value="Genomic_DNA"/>
</dbReference>
<comment type="caution">
    <text evidence="2">The sequence shown here is derived from an EMBL/GenBank/DDBJ whole genome shotgun (WGS) entry which is preliminary data.</text>
</comment>
<dbReference type="GO" id="GO:0004497">
    <property type="term" value="F:monooxygenase activity"/>
    <property type="evidence" value="ECO:0007669"/>
    <property type="project" value="UniProtKB-KW"/>
</dbReference>
<dbReference type="Proteomes" id="UP000306740">
    <property type="component" value="Unassembled WGS sequence"/>
</dbReference>
<dbReference type="Pfam" id="PF03992">
    <property type="entry name" value="ABM"/>
    <property type="match status" value="1"/>
</dbReference>
<dbReference type="EMBL" id="VDFR01000082">
    <property type="protein sequence ID" value="TNC43212.1"/>
    <property type="molecule type" value="Genomic_DNA"/>
</dbReference>
<name>A0A5C4MCI8_9ACTN</name>
<accession>A0A5C4MCI8</accession>
<proteinExistence type="predicted"/>
<sequence length="106" mass="11255">MLVITRFRAPSESPDSFAAALRAAIDAFAARPGYVDGFAGRNLDDPALWTLTTRWANVGAYRRALSAYEVKVATAAPYAHAVEEPSAYTDAYGDVVGSDAPSSGNR</sequence>
<organism evidence="2 4">
    <name type="scientific">Mumia zhuanghuii</name>
    <dbReference type="NCBI Taxonomy" id="2585211"/>
    <lineage>
        <taxon>Bacteria</taxon>
        <taxon>Bacillati</taxon>
        <taxon>Actinomycetota</taxon>
        <taxon>Actinomycetes</taxon>
        <taxon>Propionibacteriales</taxon>
        <taxon>Nocardioidaceae</taxon>
        <taxon>Mumia</taxon>
    </lineage>
</organism>
<evidence type="ECO:0000259" key="1">
    <source>
        <dbReference type="Pfam" id="PF03992"/>
    </source>
</evidence>
<dbReference type="OrthoDB" id="5193042at2"/>
<dbReference type="Gene3D" id="3.30.70.100">
    <property type="match status" value="1"/>
</dbReference>
<evidence type="ECO:0000313" key="2">
    <source>
        <dbReference type="EMBL" id="TNC33487.1"/>
    </source>
</evidence>
<keyword evidence="2" id="KW-0560">Oxidoreductase</keyword>
<reference evidence="2 4" key="1">
    <citation type="submission" date="2019-05" db="EMBL/GenBank/DDBJ databases">
        <title>Mumia sp. nov., isolated from the intestinal contents of plateau pika (Ochotona curzoniae) in the Qinghai-Tibet plateau of China.</title>
        <authorList>
            <person name="Tian Z."/>
        </authorList>
    </citation>
    <scope>NUCLEOTIDE SEQUENCE [LARGE SCALE GENOMIC DNA]</scope>
    <source>
        <strain evidence="4">527</strain>
        <strain evidence="2">Z527</strain>
    </source>
</reference>